<evidence type="ECO:0000313" key="3">
    <source>
        <dbReference type="Proteomes" id="UP000886595"/>
    </source>
</evidence>
<proteinExistence type="predicted"/>
<feature type="compositionally biased region" description="Basic and acidic residues" evidence="1">
    <location>
        <begin position="41"/>
        <end position="54"/>
    </location>
</feature>
<sequence>MRIYQFIPRFTEEVERDGGAQKTLISELKRRLDVPGDNGEAEGRRYDGYDRDLSRNGAETISSVEVCEKRDAVNGKLSVEEECPSSSAVNGFDGGEKVKQRGQFGFDDGASWNDATQGMVIFDTSKEERPKPKRSSRERRVRTMSKKLWLLK</sequence>
<dbReference type="EMBL" id="JAAMPC010000010">
    <property type="protein sequence ID" value="KAG2286555.1"/>
    <property type="molecule type" value="Genomic_DNA"/>
</dbReference>
<feature type="region of interest" description="Disordered" evidence="1">
    <location>
        <begin position="33"/>
        <end position="54"/>
    </location>
</feature>
<name>A0A8X7RGP7_BRACI</name>
<keyword evidence="3" id="KW-1185">Reference proteome</keyword>
<dbReference type="AlphaFoldDB" id="A0A8X7RGP7"/>
<gene>
    <name evidence="2" type="ORF">Bca52824_046159</name>
</gene>
<feature type="region of interest" description="Disordered" evidence="1">
    <location>
        <begin position="121"/>
        <end position="152"/>
    </location>
</feature>
<comment type="caution">
    <text evidence="2">The sequence shown here is derived from an EMBL/GenBank/DDBJ whole genome shotgun (WGS) entry which is preliminary data.</text>
</comment>
<protein>
    <submittedName>
        <fullName evidence="2">Uncharacterized protein</fullName>
    </submittedName>
</protein>
<reference evidence="2 3" key="1">
    <citation type="submission" date="2020-02" db="EMBL/GenBank/DDBJ databases">
        <authorList>
            <person name="Ma Q."/>
            <person name="Huang Y."/>
            <person name="Song X."/>
            <person name="Pei D."/>
        </authorList>
    </citation>
    <scope>NUCLEOTIDE SEQUENCE [LARGE SCALE GENOMIC DNA]</scope>
    <source>
        <strain evidence="2">Sxm20200214</strain>
        <tissue evidence="2">Leaf</tissue>
    </source>
</reference>
<dbReference type="OrthoDB" id="10447678at2759"/>
<evidence type="ECO:0000256" key="1">
    <source>
        <dbReference type="SAM" id="MobiDB-lite"/>
    </source>
</evidence>
<dbReference type="Proteomes" id="UP000886595">
    <property type="component" value="Unassembled WGS sequence"/>
</dbReference>
<feature type="compositionally biased region" description="Basic residues" evidence="1">
    <location>
        <begin position="131"/>
        <end position="145"/>
    </location>
</feature>
<organism evidence="2 3">
    <name type="scientific">Brassica carinata</name>
    <name type="common">Ethiopian mustard</name>
    <name type="synonym">Abyssinian cabbage</name>
    <dbReference type="NCBI Taxonomy" id="52824"/>
    <lineage>
        <taxon>Eukaryota</taxon>
        <taxon>Viridiplantae</taxon>
        <taxon>Streptophyta</taxon>
        <taxon>Embryophyta</taxon>
        <taxon>Tracheophyta</taxon>
        <taxon>Spermatophyta</taxon>
        <taxon>Magnoliopsida</taxon>
        <taxon>eudicotyledons</taxon>
        <taxon>Gunneridae</taxon>
        <taxon>Pentapetalae</taxon>
        <taxon>rosids</taxon>
        <taxon>malvids</taxon>
        <taxon>Brassicales</taxon>
        <taxon>Brassicaceae</taxon>
        <taxon>Brassiceae</taxon>
        <taxon>Brassica</taxon>
    </lineage>
</organism>
<accession>A0A8X7RGP7</accession>
<evidence type="ECO:0000313" key="2">
    <source>
        <dbReference type="EMBL" id="KAG2286555.1"/>
    </source>
</evidence>